<dbReference type="GO" id="GO:0016887">
    <property type="term" value="F:ATP hydrolysis activity"/>
    <property type="evidence" value="ECO:0007669"/>
    <property type="project" value="InterPro"/>
</dbReference>
<dbReference type="CDD" id="cd03230">
    <property type="entry name" value="ABC_DR_subfamily_A"/>
    <property type="match status" value="1"/>
</dbReference>
<keyword evidence="3" id="KW-0547">Nucleotide-binding</keyword>
<keyword evidence="4" id="KW-0067">ATP-binding</keyword>
<gene>
    <name evidence="7" type="ordered locus">Huta_2369</name>
</gene>
<protein>
    <submittedName>
        <fullName evidence="7">ABC transporter related</fullName>
    </submittedName>
</protein>
<feature type="compositionally biased region" description="Polar residues" evidence="5">
    <location>
        <begin position="1"/>
        <end position="14"/>
    </location>
</feature>
<dbReference type="eggNOG" id="arCOG00194">
    <property type="taxonomic scope" value="Archaea"/>
</dbReference>
<dbReference type="InterPro" id="IPR017871">
    <property type="entry name" value="ABC_transporter-like_CS"/>
</dbReference>
<dbReference type="STRING" id="519442.Huta_2369"/>
<dbReference type="KEGG" id="hut:Huta_2369"/>
<dbReference type="PROSITE" id="PS50893">
    <property type="entry name" value="ABC_TRANSPORTER_2"/>
    <property type="match status" value="1"/>
</dbReference>
<evidence type="ECO:0000256" key="3">
    <source>
        <dbReference type="ARBA" id="ARBA00022741"/>
    </source>
</evidence>
<dbReference type="InterPro" id="IPR003593">
    <property type="entry name" value="AAA+_ATPase"/>
</dbReference>
<evidence type="ECO:0000259" key="6">
    <source>
        <dbReference type="PROSITE" id="PS50893"/>
    </source>
</evidence>
<evidence type="ECO:0000256" key="1">
    <source>
        <dbReference type="ARBA" id="ARBA00005417"/>
    </source>
</evidence>
<dbReference type="AlphaFoldDB" id="C7NVL2"/>
<dbReference type="GeneID" id="8384668"/>
<dbReference type="SUPFAM" id="SSF52540">
    <property type="entry name" value="P-loop containing nucleoside triphosphate hydrolases"/>
    <property type="match status" value="1"/>
</dbReference>
<dbReference type="PROSITE" id="PS00211">
    <property type="entry name" value="ABC_TRANSPORTER_1"/>
    <property type="match status" value="1"/>
</dbReference>
<comment type="similarity">
    <text evidence="1">Belongs to the ABC transporter superfamily.</text>
</comment>
<dbReference type="InterPro" id="IPR003439">
    <property type="entry name" value="ABC_transporter-like_ATP-bd"/>
</dbReference>
<dbReference type="RefSeq" id="WP_015790102.1">
    <property type="nucleotide sequence ID" value="NC_013158.1"/>
</dbReference>
<keyword evidence="2" id="KW-0813">Transport</keyword>
<dbReference type="HOGENOM" id="CLU_000604_1_2_2"/>
<dbReference type="Proteomes" id="UP000002071">
    <property type="component" value="Chromosome"/>
</dbReference>
<accession>C7NVL2</accession>
<keyword evidence="8" id="KW-1185">Reference proteome</keyword>
<evidence type="ECO:0000256" key="2">
    <source>
        <dbReference type="ARBA" id="ARBA00022448"/>
    </source>
</evidence>
<dbReference type="PANTHER" id="PTHR42711">
    <property type="entry name" value="ABC TRANSPORTER ATP-BINDING PROTEIN"/>
    <property type="match status" value="1"/>
</dbReference>
<dbReference type="Pfam" id="PF00005">
    <property type="entry name" value="ABC_tran"/>
    <property type="match status" value="1"/>
</dbReference>
<dbReference type="PANTHER" id="PTHR42711:SF5">
    <property type="entry name" value="ABC TRANSPORTER ATP-BINDING PROTEIN NATA"/>
    <property type="match status" value="1"/>
</dbReference>
<dbReference type="Gene3D" id="3.40.50.300">
    <property type="entry name" value="P-loop containing nucleotide triphosphate hydrolases"/>
    <property type="match status" value="1"/>
</dbReference>
<organism evidence="7 8">
    <name type="scientific">Halorhabdus utahensis (strain DSM 12940 / JCM 11049 / AX-2)</name>
    <dbReference type="NCBI Taxonomy" id="519442"/>
    <lineage>
        <taxon>Archaea</taxon>
        <taxon>Methanobacteriati</taxon>
        <taxon>Methanobacteriota</taxon>
        <taxon>Stenosarchaea group</taxon>
        <taxon>Halobacteria</taxon>
        <taxon>Halobacteriales</taxon>
        <taxon>Haloarculaceae</taxon>
        <taxon>Halorhabdus</taxon>
    </lineage>
</organism>
<feature type="region of interest" description="Disordered" evidence="5">
    <location>
        <begin position="1"/>
        <end position="20"/>
    </location>
</feature>
<dbReference type="EMBL" id="CP001687">
    <property type="protein sequence ID" value="ACV12535.1"/>
    <property type="molecule type" value="Genomic_DNA"/>
</dbReference>
<dbReference type="OrthoDB" id="87732at2157"/>
<proteinExistence type="inferred from homology"/>
<evidence type="ECO:0000256" key="5">
    <source>
        <dbReference type="SAM" id="MobiDB-lite"/>
    </source>
</evidence>
<feature type="domain" description="ABC transporter" evidence="6">
    <location>
        <begin position="23"/>
        <end position="249"/>
    </location>
</feature>
<dbReference type="SMART" id="SM00382">
    <property type="entry name" value="AAA"/>
    <property type="match status" value="1"/>
</dbReference>
<dbReference type="InterPro" id="IPR050763">
    <property type="entry name" value="ABC_transporter_ATP-binding"/>
</dbReference>
<reference evidence="7 8" key="1">
    <citation type="journal article" date="2009" name="Stand. Genomic Sci.">
        <title>Complete genome sequence of Halorhabdus utahensis type strain (AX-2).</title>
        <authorList>
            <person name="Anderson I."/>
            <person name="Tindall B.J."/>
            <person name="Pomrenke H."/>
            <person name="Goker M."/>
            <person name="Lapidus A."/>
            <person name="Nolan M."/>
            <person name="Copeland A."/>
            <person name="Glavina Del Rio T."/>
            <person name="Chen F."/>
            <person name="Tice H."/>
            <person name="Cheng J.F."/>
            <person name="Lucas S."/>
            <person name="Chertkov O."/>
            <person name="Bruce D."/>
            <person name="Brettin T."/>
            <person name="Detter J.C."/>
            <person name="Han C."/>
            <person name="Goodwin L."/>
            <person name="Land M."/>
            <person name="Hauser L."/>
            <person name="Chang Y.J."/>
            <person name="Jeffries C.D."/>
            <person name="Pitluck S."/>
            <person name="Pati A."/>
            <person name="Mavromatis K."/>
            <person name="Ivanova N."/>
            <person name="Ovchinnikova G."/>
            <person name="Chen A."/>
            <person name="Palaniappan K."/>
            <person name="Chain P."/>
            <person name="Rohde M."/>
            <person name="Bristow J."/>
            <person name="Eisen J.A."/>
            <person name="Markowitz V."/>
            <person name="Hugenholtz P."/>
            <person name="Kyrpides N.C."/>
            <person name="Klenk H.P."/>
        </authorList>
    </citation>
    <scope>NUCLEOTIDE SEQUENCE [LARGE SCALE GENOMIC DNA]</scope>
    <source>
        <strain evidence="8">DSM 12940 / JCM 11049 / AX-2</strain>
    </source>
</reference>
<name>C7NVL2_HALUD</name>
<evidence type="ECO:0000256" key="4">
    <source>
        <dbReference type="ARBA" id="ARBA00022840"/>
    </source>
</evidence>
<dbReference type="GO" id="GO:0005524">
    <property type="term" value="F:ATP binding"/>
    <property type="evidence" value="ECO:0007669"/>
    <property type="project" value="UniProtKB-KW"/>
</dbReference>
<dbReference type="InterPro" id="IPR027417">
    <property type="entry name" value="P-loop_NTPase"/>
</dbReference>
<sequence>MHVSTATATENRNAQGEDGETVLEATALEKSIAGTRILDGVELSVRGGETYGVVGPNGAGKTTTFRCLLGLLPTDGGTVSLFGDDPRADDAVLNRVGVVFEYETLQPRWSVRDAMAHACHVYGVPTERIETCLAEVGLESDAHDRKFRDLSKGMQRKASVATALVHEPDLLVLDEPMSGLDPGTQARMRELIDGLREAGRTVVFSSHDLQHVQALCDRVAVIADGRTVVETPLSNSVRVMDEPRPDIATEQAGEVYVVSDDDPPADARTIDLEELYFSALGVET</sequence>
<evidence type="ECO:0000313" key="7">
    <source>
        <dbReference type="EMBL" id="ACV12535.1"/>
    </source>
</evidence>
<evidence type="ECO:0000313" key="8">
    <source>
        <dbReference type="Proteomes" id="UP000002071"/>
    </source>
</evidence>